<dbReference type="OMA" id="KSSAYWI"/>
<evidence type="ECO:0000313" key="6">
    <source>
        <dbReference type="EMBL" id="EEB13203.1"/>
    </source>
</evidence>
<dbReference type="InterPro" id="IPR039758">
    <property type="entry name" value="NAGK-like"/>
</dbReference>
<evidence type="ECO:0000256" key="4">
    <source>
        <dbReference type="ARBA" id="ARBA00031123"/>
    </source>
</evidence>
<dbReference type="HOGENOM" id="CLU_016274_5_0_1"/>
<reference evidence="6" key="1">
    <citation type="submission" date="2007-04" db="EMBL/GenBank/DDBJ databases">
        <title>Annotation of Pediculus humanus corporis strain USDA.</title>
        <authorList>
            <person name="Kirkness E."/>
            <person name="Hannick L."/>
            <person name="Hass B."/>
            <person name="Bruggner R."/>
            <person name="Lawson D."/>
            <person name="Bidwell S."/>
            <person name="Joardar V."/>
            <person name="Caler E."/>
            <person name="Walenz B."/>
            <person name="Inman J."/>
            <person name="Schobel S."/>
            <person name="Galinsky K."/>
            <person name="Amedeo P."/>
            <person name="Strausberg R."/>
        </authorList>
    </citation>
    <scope>NUCLEOTIDE SEQUENCE</scope>
    <source>
        <strain evidence="6">USDA</strain>
    </source>
</reference>
<dbReference type="SUPFAM" id="SSF53067">
    <property type="entry name" value="Actin-like ATPase domain"/>
    <property type="match status" value="2"/>
</dbReference>
<protein>
    <recommendedName>
        <fullName evidence="3">N-acetyl-D-glucosamine kinase</fullName>
        <ecNumber evidence="2">2.7.1.59</ecNumber>
    </recommendedName>
    <alternativeName>
        <fullName evidence="4">GlcNAc kinase</fullName>
    </alternativeName>
</protein>
<dbReference type="PANTHER" id="PTHR12862:SF0">
    <property type="entry name" value="N-ACETYL-D-GLUCOSAMINE KINASE"/>
    <property type="match status" value="1"/>
</dbReference>
<dbReference type="STRING" id="121224.E0VIJ7"/>
<evidence type="ECO:0000256" key="2">
    <source>
        <dbReference type="ARBA" id="ARBA00012122"/>
    </source>
</evidence>
<evidence type="ECO:0000259" key="5">
    <source>
        <dbReference type="Pfam" id="PF01869"/>
    </source>
</evidence>
<dbReference type="PANTHER" id="PTHR12862">
    <property type="entry name" value="BADF TYPE ATPASE DOMAIN-CONTAINING PROTEIN"/>
    <property type="match status" value="1"/>
</dbReference>
<evidence type="ECO:0000256" key="1">
    <source>
        <dbReference type="ARBA" id="ARBA00006198"/>
    </source>
</evidence>
<organism>
    <name type="scientific">Pediculus humanus subsp. corporis</name>
    <name type="common">Body louse</name>
    <dbReference type="NCBI Taxonomy" id="121224"/>
    <lineage>
        <taxon>Eukaryota</taxon>
        <taxon>Metazoa</taxon>
        <taxon>Ecdysozoa</taxon>
        <taxon>Arthropoda</taxon>
        <taxon>Hexapoda</taxon>
        <taxon>Insecta</taxon>
        <taxon>Pterygota</taxon>
        <taxon>Neoptera</taxon>
        <taxon>Paraneoptera</taxon>
        <taxon>Psocodea</taxon>
        <taxon>Troctomorpha</taxon>
        <taxon>Phthiraptera</taxon>
        <taxon>Anoplura</taxon>
        <taxon>Pediculidae</taxon>
        <taxon>Pediculus</taxon>
    </lineage>
</organism>
<dbReference type="AlphaFoldDB" id="E0VIJ7"/>
<name>E0VIJ7_PEDHC</name>
<comment type="similarity">
    <text evidence="1">Belongs to the eukaryotic-type N-acetylglucosamine kinase family.</text>
</comment>
<dbReference type="Gene3D" id="3.30.420.40">
    <property type="match status" value="1"/>
</dbReference>
<dbReference type="RefSeq" id="XP_002425941.1">
    <property type="nucleotide sequence ID" value="XM_002425896.1"/>
</dbReference>
<dbReference type="VEuPathDB" id="VectorBase:PHUM228500"/>
<dbReference type="OrthoDB" id="311172at2759"/>
<reference evidence="6" key="2">
    <citation type="submission" date="2007-04" db="EMBL/GenBank/DDBJ databases">
        <title>The genome of the human body louse.</title>
        <authorList>
            <consortium name="The Human Body Louse Genome Consortium"/>
            <person name="Kirkness E."/>
            <person name="Walenz B."/>
            <person name="Hass B."/>
            <person name="Bruggner R."/>
            <person name="Strausberg R."/>
        </authorList>
    </citation>
    <scope>NUCLEOTIDE SEQUENCE</scope>
    <source>
        <strain evidence="6">USDA</strain>
    </source>
</reference>
<keyword evidence="6" id="KW-0418">Kinase</keyword>
<dbReference type="EMBL" id="AAZO01002660">
    <property type="status" value="NOT_ANNOTATED_CDS"/>
    <property type="molecule type" value="Genomic_DNA"/>
</dbReference>
<reference evidence="7" key="3">
    <citation type="submission" date="2021-02" db="UniProtKB">
        <authorList>
            <consortium name="EnsemblMetazoa"/>
        </authorList>
    </citation>
    <scope>IDENTIFICATION</scope>
    <source>
        <strain evidence="7">USDA</strain>
    </source>
</reference>
<dbReference type="eggNOG" id="KOG1794">
    <property type="taxonomic scope" value="Eukaryota"/>
</dbReference>
<dbReference type="GO" id="GO:0045127">
    <property type="term" value="F:N-acetylglucosamine kinase activity"/>
    <property type="evidence" value="ECO:0007669"/>
    <property type="project" value="UniProtKB-EC"/>
</dbReference>
<accession>E0VIJ7</accession>
<sequence>MLEINRAVSKILQLLSNIVMGGTRSKIVLYNGKGEKKVELDGPAMNHWILGMRECQNNIADLVDQAKEHVGIDSDTPLLALGLTLSGCEEDETNEIFKINLFKEYPCMAKNYFIGSDTLGALAVAHEDGGLVLIAGTGSNALLINPNGTKKSCGGWGYFMSDEGSAFWIAHTALKLYFDEKDNLKSPPYCTDYVWDCIREHFGVKTR</sequence>
<evidence type="ECO:0000313" key="8">
    <source>
        <dbReference type="Proteomes" id="UP000009046"/>
    </source>
</evidence>
<proteinExistence type="inferred from homology"/>
<dbReference type="Pfam" id="PF01869">
    <property type="entry name" value="BcrAD_BadFG"/>
    <property type="match status" value="1"/>
</dbReference>
<dbReference type="EMBL" id="DS235200">
    <property type="protein sequence ID" value="EEB13203.1"/>
    <property type="molecule type" value="Genomic_DNA"/>
</dbReference>
<dbReference type="EC" id="2.7.1.59" evidence="2"/>
<keyword evidence="8" id="KW-1185">Reference proteome</keyword>
<dbReference type="EnsemblMetazoa" id="PHUM228500-RA">
    <property type="protein sequence ID" value="PHUM228500-PA"/>
    <property type="gene ID" value="PHUM228500"/>
</dbReference>
<dbReference type="KEGG" id="phu:Phum_PHUM228500"/>
<dbReference type="InterPro" id="IPR043129">
    <property type="entry name" value="ATPase_NBD"/>
</dbReference>
<dbReference type="InterPro" id="IPR002731">
    <property type="entry name" value="ATPase_BadF"/>
</dbReference>
<evidence type="ECO:0000313" key="7">
    <source>
        <dbReference type="EnsemblMetazoa" id="PHUM228500-PA"/>
    </source>
</evidence>
<gene>
    <name evidence="7" type="primary">8229856</name>
    <name evidence="6" type="ORF">Phum_PHUM228500</name>
</gene>
<feature type="domain" description="ATPase BadF/BadG/BcrA/BcrD type" evidence="5">
    <location>
        <begin position="20"/>
        <end position="185"/>
    </location>
</feature>
<dbReference type="CTD" id="8229856"/>
<dbReference type="GeneID" id="8229856"/>
<dbReference type="InParanoid" id="E0VIJ7"/>
<keyword evidence="6" id="KW-0808">Transferase</keyword>
<dbReference type="FunCoup" id="E0VIJ7">
    <property type="interactions" value="319"/>
</dbReference>
<dbReference type="Proteomes" id="UP000009046">
    <property type="component" value="Unassembled WGS sequence"/>
</dbReference>
<evidence type="ECO:0000256" key="3">
    <source>
        <dbReference type="ARBA" id="ARBA00014974"/>
    </source>
</evidence>